<evidence type="ECO:0000256" key="3">
    <source>
        <dbReference type="ARBA" id="ARBA00047591"/>
    </source>
</evidence>
<dbReference type="Gene3D" id="3.40.50.1820">
    <property type="entry name" value="alpha/beta hydrolase"/>
    <property type="match status" value="1"/>
</dbReference>
<keyword evidence="8" id="KW-1185">Reference proteome</keyword>
<dbReference type="AlphaFoldDB" id="A0A0D7BPW8"/>
<dbReference type="InterPro" id="IPR029058">
    <property type="entry name" value="AB_hydrolase_fold"/>
</dbReference>
<sequence length="462" mass="51179">MYASEKLPNFRWIAKRVASASPYVLTEKDYASKEDVAALSEIGYYAEIASNNDIPVSFIFDNIEQLVKPTFPLEGYEQLRGSVWVAEYFGSVSHLHGYVAYRPQSKQLVVATSGTTNLTQALQDVRTYHHRHKSGEGIVHRGFWALYKGIRELAWAGIAKGFKEHPEATELVITGHSMGGAVSNLLALDAFTGKISIPDHCNLKLVIYGAPRVGDERFVQYWRRQRDECRKHRQFAEYSVKAYNDGVPSLPMRTLGFRHFAERPYYLLHGQLYSVPASECEFALFRADPPPSPDKPVDFPRGGHNYYNGRDMEQVARRLIWLDKAMGGKTDWVEKYRKYASRRLVPSIAQVKEGLPPSSSRTMQHLQEGLPKDSNEEPRALSSSTSDSALAAATSSNPNPSTPLVARALSLPPIEIVSEDVSLASSAATSLTMPSMCSTSTASTSVTVPDAPSDTSKPTVVT</sequence>
<dbReference type="SUPFAM" id="SSF53474">
    <property type="entry name" value="alpha/beta-Hydrolases"/>
    <property type="match status" value="1"/>
</dbReference>
<dbReference type="CDD" id="cd00519">
    <property type="entry name" value="Lipase_3"/>
    <property type="match status" value="1"/>
</dbReference>
<feature type="compositionally biased region" description="Polar residues" evidence="5">
    <location>
        <begin position="453"/>
        <end position="462"/>
    </location>
</feature>
<dbReference type="PANTHER" id="PTHR45856">
    <property type="entry name" value="ALPHA/BETA-HYDROLASES SUPERFAMILY PROTEIN"/>
    <property type="match status" value="1"/>
</dbReference>
<accession>A0A0D7BPW8</accession>
<proteinExistence type="inferred from homology"/>
<keyword evidence="7" id="KW-0378">Hydrolase</keyword>
<evidence type="ECO:0000256" key="2">
    <source>
        <dbReference type="ARBA" id="ARBA00043996"/>
    </source>
</evidence>
<evidence type="ECO:0000256" key="1">
    <source>
        <dbReference type="ARBA" id="ARBA00023157"/>
    </source>
</evidence>
<feature type="region of interest" description="Disordered" evidence="5">
    <location>
        <begin position="430"/>
        <end position="462"/>
    </location>
</feature>
<feature type="compositionally biased region" description="Basic and acidic residues" evidence="5">
    <location>
        <begin position="370"/>
        <end position="379"/>
    </location>
</feature>
<comment type="catalytic activity">
    <reaction evidence="4">
        <text>a monoacylglycerol + H2O = glycerol + a fatty acid + H(+)</text>
        <dbReference type="Rhea" id="RHEA:15245"/>
        <dbReference type="ChEBI" id="CHEBI:15377"/>
        <dbReference type="ChEBI" id="CHEBI:15378"/>
        <dbReference type="ChEBI" id="CHEBI:17408"/>
        <dbReference type="ChEBI" id="CHEBI:17754"/>
        <dbReference type="ChEBI" id="CHEBI:28868"/>
    </reaction>
</comment>
<dbReference type="Pfam" id="PF01764">
    <property type="entry name" value="Lipase_3"/>
    <property type="match status" value="1"/>
</dbReference>
<evidence type="ECO:0000256" key="4">
    <source>
        <dbReference type="ARBA" id="ARBA00048461"/>
    </source>
</evidence>
<evidence type="ECO:0000256" key="5">
    <source>
        <dbReference type="SAM" id="MobiDB-lite"/>
    </source>
</evidence>
<feature type="region of interest" description="Disordered" evidence="5">
    <location>
        <begin position="351"/>
        <end position="404"/>
    </location>
</feature>
<keyword evidence="1" id="KW-1015">Disulfide bond</keyword>
<dbReference type="InterPro" id="IPR051218">
    <property type="entry name" value="Sec_MonoDiacylglyc_Lipase"/>
</dbReference>
<reference evidence="7 8" key="1">
    <citation type="journal article" date="2015" name="Fungal Genet. Biol.">
        <title>Evolution of novel wood decay mechanisms in Agaricales revealed by the genome sequences of Fistulina hepatica and Cylindrobasidium torrendii.</title>
        <authorList>
            <person name="Floudas D."/>
            <person name="Held B.W."/>
            <person name="Riley R."/>
            <person name="Nagy L.G."/>
            <person name="Koehler G."/>
            <person name="Ransdell A.S."/>
            <person name="Younus H."/>
            <person name="Chow J."/>
            <person name="Chiniquy J."/>
            <person name="Lipzen A."/>
            <person name="Tritt A."/>
            <person name="Sun H."/>
            <person name="Haridas S."/>
            <person name="LaButti K."/>
            <person name="Ohm R.A."/>
            <person name="Kues U."/>
            <person name="Blanchette R.A."/>
            <person name="Grigoriev I.V."/>
            <person name="Minto R.E."/>
            <person name="Hibbett D.S."/>
        </authorList>
    </citation>
    <scope>NUCLEOTIDE SEQUENCE [LARGE SCALE GENOMIC DNA]</scope>
    <source>
        <strain evidence="7 8">FP15055 ss-10</strain>
    </source>
</reference>
<comment type="similarity">
    <text evidence="2">Belongs to the AB hydrolase superfamily. Lipase family. Class 3 subfamily.</text>
</comment>
<evidence type="ECO:0000313" key="8">
    <source>
        <dbReference type="Proteomes" id="UP000054007"/>
    </source>
</evidence>
<evidence type="ECO:0000313" key="7">
    <source>
        <dbReference type="EMBL" id="KIY71656.1"/>
    </source>
</evidence>
<gene>
    <name evidence="7" type="ORF">CYLTODRAFT_345541</name>
</gene>
<protein>
    <submittedName>
        <fullName evidence="7">Alpha/beta-hydrolase</fullName>
    </submittedName>
</protein>
<feature type="domain" description="Fungal lipase-type" evidence="6">
    <location>
        <begin position="109"/>
        <end position="253"/>
    </location>
</feature>
<evidence type="ECO:0000259" key="6">
    <source>
        <dbReference type="Pfam" id="PF01764"/>
    </source>
</evidence>
<dbReference type="EMBL" id="KN880452">
    <property type="protein sequence ID" value="KIY71656.1"/>
    <property type="molecule type" value="Genomic_DNA"/>
</dbReference>
<feature type="compositionally biased region" description="Low complexity" evidence="5">
    <location>
        <begin position="430"/>
        <end position="449"/>
    </location>
</feature>
<dbReference type="GO" id="GO:0006629">
    <property type="term" value="P:lipid metabolic process"/>
    <property type="evidence" value="ECO:0007669"/>
    <property type="project" value="InterPro"/>
</dbReference>
<organism evidence="7 8">
    <name type="scientific">Cylindrobasidium torrendii FP15055 ss-10</name>
    <dbReference type="NCBI Taxonomy" id="1314674"/>
    <lineage>
        <taxon>Eukaryota</taxon>
        <taxon>Fungi</taxon>
        <taxon>Dikarya</taxon>
        <taxon>Basidiomycota</taxon>
        <taxon>Agaricomycotina</taxon>
        <taxon>Agaricomycetes</taxon>
        <taxon>Agaricomycetidae</taxon>
        <taxon>Agaricales</taxon>
        <taxon>Marasmiineae</taxon>
        <taxon>Physalacriaceae</taxon>
        <taxon>Cylindrobasidium</taxon>
    </lineage>
</organism>
<dbReference type="PANTHER" id="PTHR45856:SF24">
    <property type="entry name" value="FUNGAL LIPASE-LIKE DOMAIN-CONTAINING PROTEIN"/>
    <property type="match status" value="1"/>
</dbReference>
<dbReference type="OrthoDB" id="426718at2759"/>
<name>A0A0D7BPW8_9AGAR</name>
<dbReference type="Proteomes" id="UP000054007">
    <property type="component" value="Unassembled WGS sequence"/>
</dbReference>
<feature type="compositionally biased region" description="Low complexity" evidence="5">
    <location>
        <begin position="380"/>
        <end position="396"/>
    </location>
</feature>
<dbReference type="GO" id="GO:0016787">
    <property type="term" value="F:hydrolase activity"/>
    <property type="evidence" value="ECO:0007669"/>
    <property type="project" value="UniProtKB-KW"/>
</dbReference>
<comment type="catalytic activity">
    <reaction evidence="3">
        <text>a diacylglycerol + H2O = a monoacylglycerol + a fatty acid + H(+)</text>
        <dbReference type="Rhea" id="RHEA:32731"/>
        <dbReference type="ChEBI" id="CHEBI:15377"/>
        <dbReference type="ChEBI" id="CHEBI:15378"/>
        <dbReference type="ChEBI" id="CHEBI:17408"/>
        <dbReference type="ChEBI" id="CHEBI:18035"/>
        <dbReference type="ChEBI" id="CHEBI:28868"/>
    </reaction>
</comment>
<dbReference type="InterPro" id="IPR002921">
    <property type="entry name" value="Fungal_lipase-type"/>
</dbReference>